<proteinExistence type="predicted"/>
<keyword evidence="2" id="KW-1185">Reference proteome</keyword>
<dbReference type="Proteomes" id="UP001064048">
    <property type="component" value="Chromosome 18"/>
</dbReference>
<reference evidence="1 2" key="1">
    <citation type="journal article" date="2022" name="Genome Biol. Evol.">
        <title>The Spruce Budworm Genome: Reconstructing the Evolutionary History of Antifreeze Proteins.</title>
        <authorList>
            <person name="Beliveau C."/>
            <person name="Gagne P."/>
            <person name="Picq S."/>
            <person name="Vernygora O."/>
            <person name="Keeling C.I."/>
            <person name="Pinkney K."/>
            <person name="Doucet D."/>
            <person name="Wen F."/>
            <person name="Johnston J.S."/>
            <person name="Maaroufi H."/>
            <person name="Boyle B."/>
            <person name="Laroche J."/>
            <person name="Dewar K."/>
            <person name="Juretic N."/>
            <person name="Blackburn G."/>
            <person name="Nisole A."/>
            <person name="Brunet B."/>
            <person name="Brandao M."/>
            <person name="Lumley L."/>
            <person name="Duan J."/>
            <person name="Quan G."/>
            <person name="Lucarotti C.J."/>
            <person name="Roe A.D."/>
            <person name="Sperling F.A.H."/>
            <person name="Levesque R.C."/>
            <person name="Cusson M."/>
        </authorList>
    </citation>
    <scope>NUCLEOTIDE SEQUENCE [LARGE SCALE GENOMIC DNA]</scope>
    <source>
        <strain evidence="1">Glfc:IPQL:Cfum</strain>
    </source>
</reference>
<evidence type="ECO:0000313" key="2">
    <source>
        <dbReference type="Proteomes" id="UP001064048"/>
    </source>
</evidence>
<comment type="caution">
    <text evidence="1">The sequence shown here is derived from an EMBL/GenBank/DDBJ whole genome shotgun (WGS) entry which is preliminary data.</text>
</comment>
<protein>
    <submittedName>
        <fullName evidence="1">Uncharacterized protein</fullName>
    </submittedName>
</protein>
<gene>
    <name evidence="1" type="ORF">MSG28_011312</name>
</gene>
<organism evidence="1 2">
    <name type="scientific">Choristoneura fumiferana</name>
    <name type="common">Spruce budworm moth</name>
    <name type="synonym">Archips fumiferana</name>
    <dbReference type="NCBI Taxonomy" id="7141"/>
    <lineage>
        <taxon>Eukaryota</taxon>
        <taxon>Metazoa</taxon>
        <taxon>Ecdysozoa</taxon>
        <taxon>Arthropoda</taxon>
        <taxon>Hexapoda</taxon>
        <taxon>Insecta</taxon>
        <taxon>Pterygota</taxon>
        <taxon>Neoptera</taxon>
        <taxon>Endopterygota</taxon>
        <taxon>Lepidoptera</taxon>
        <taxon>Glossata</taxon>
        <taxon>Ditrysia</taxon>
        <taxon>Tortricoidea</taxon>
        <taxon>Tortricidae</taxon>
        <taxon>Tortricinae</taxon>
        <taxon>Choristoneura</taxon>
    </lineage>
</organism>
<sequence>MVVAIRVDLTQDTAPELHYTFIEQALHPGPALTLHCAASGAPPPRFTWLLDGQPIEELNTPQRTITQFMGANGDSVSYLNISSVRPEDGGRYTCRAHNSRGAAEHSTRLNVYGHPSIRNIGPIRVVAGVNTTVYCPYSGFPISEIVWQRDGMDLSGTRGAGRALAGLGGELLLWPAEPADAGVYSCRVTAPGGQYAQKDVQIFVRNPPKIAGFSFPTDLVEGSSIQILCGITSGDKPVYFSWLKDGQHIPSILQVQEKSLDEFSFLIFTHVTSKHSGEYTCVATNPAAEVNHTARLAVKVAPSWVYEPQDVSALLGTQILAHCATKGYPEPRITWLKGHGSGVNEFRQVSNLELQYSVLANGSLSIAPAARHHEGQYMCRADNGIGRGLSKVISLAVNEPAHFEFSSRNMSVKRTSPAALQCDARGDPPVALHWTHNMKRVDLSTYRVSVSEKRSESGASSLLSIAHAERHDSGVYRCRAENAYGRDELLIYLAVQEFPEAPRGLSVSRRDARGAWLSWRRGYDGNARVRGYRLQFRVVGDRHRADADDWTDAPTREVPADRVLEKQESSEPGGDATVEYRVEGLRPATAYALRLAAVNAIGDSDYSEPVILQTKEEAPSEPPQNVNVQATAPGELLVKWQAPPQESWNGELLGYVVVWREAGSGANASRALTAAGWGASSATLAPLRTHAHYSVRVRAFNAVGAGPPSAPLTATTLEGVPEAPPLRVRCEPLSSQSLRVWWEPPPPPRAAACCSDTNCSMRYPWVAVIAYHQTENQATVRQAMCVGTFQAVDDPLGGVESRRLGGTEALVGGLRRAANYSVWVRARTAAGPGPASAPAHCATHEDIPGAPADIKALANSEDSIIVSWLPPLQKNGKIKHYTVYSRPQRTGQHSQLLVAHSEQAAEFSAELRGLQEHALYEFWVTAANSAGEGEMSAVVARKPNARAPAKIASFGVVVSASVGAAVRLRCVAAGAPAPLRGWSRARPAPPLAADPRLQLLDHDLLILKLDHSLADNYTCTARNPWGEDRAAWQLLALAPPPPPALRLAAAAAARLALAWTRPAPPCAVRLLQVSTVRRCVAAAAVINKTLQLIDLLIDCYTATTSTYECQKKSTTGSEKPLLRRIRQETQRGYTLEHARAGAEGAGAWVATRLPGSARAHTLERLACGAAYRVRLRAHNAAGPGPPSNELAVSTKGGLSKAAPEKDLITTNSTCVRLNLLTWDSNGCPLSSLQVSVRGFEQAAWRAGAAAPAEPLVWCDLAPATWYHLKIVATSAAGTTVGTYYFSTLTEEGERIPAPAQFPPGASGEHSARLLAGAGCALLAALLLLAVLAWRRSAPPSCLRKESAAAEDKGAESRDNRRNCQQVYTSSPAKHPPTKDQQAWAERVRGRRRGGGGAAAVGATLRTFGRAEPAPLAAAPPPHKQRSLTNADEYTLSRAMTLLVRRAESDSESSGSPSPSPCAECTSGYRLPQPAAKVSEEVFRAVTDSSAESACAGERAPRHDKRRRARKHHAPLAARYVPPATTSGAARASTTRRWPPGMYHRPRQAAPRAQAPRAAGRQVCTTGHDKRRRARKHHAPLAARYVPPATTSGAARASTTRRWPPGMYHRPRQAAPRAQAPRAAGRQVCTTGHDKRRRARKHHAPLAARYVPPATTSGAARKHHAPLAARYVPPATTSGAARASTTRRCPPGMYHRPRQAAPRAQAPRAAGRQVCTTAHDKRRRARKHHAPLAARYVPPATTSGAARASTTRRWPPGMYHRPRQAAPRAQAPRAAGRQVCTTGHDKRRRARKHHAPLAARYVPPATTSGAARASTTRRWPPGMYHRPRQAAPRAQAPRAAGRQVCTTGHDKRRRARKHHAPLAARYVPPATTSGAARASTRAAGRQVCTTGHDKRRRARKHHAPLAARYVPPATTSGAARASTRAAGRQVCTTGHDKRRRARKHHAPLPARYVPPATTSGAARASTTRRCPPGTNNAKSKKEEILQYTYEINDNKDCLKQNQLK</sequence>
<accession>A0ACC0KRU8</accession>
<dbReference type="EMBL" id="CM046118">
    <property type="protein sequence ID" value="KAI8439013.1"/>
    <property type="molecule type" value="Genomic_DNA"/>
</dbReference>
<name>A0ACC0KRU8_CHOFU</name>
<evidence type="ECO:0000313" key="1">
    <source>
        <dbReference type="EMBL" id="KAI8439013.1"/>
    </source>
</evidence>